<dbReference type="AlphaFoldDB" id="A0A0Q0RRG2"/>
<accession>A0A0Q0RRG2</accession>
<name>A0A0Q0RRG2_9ARCH</name>
<gene>
    <name evidence="1" type="ORF">AOG55_08635</name>
</gene>
<protein>
    <submittedName>
        <fullName evidence="1">Uncharacterized protein</fullName>
    </submittedName>
</protein>
<keyword evidence="2" id="KW-1185">Reference proteome</keyword>
<dbReference type="InParanoid" id="A0A0Q0RRG2"/>
<evidence type="ECO:0000313" key="1">
    <source>
        <dbReference type="EMBL" id="KQB34927.1"/>
    </source>
</evidence>
<dbReference type="Proteomes" id="UP000050301">
    <property type="component" value="Unassembled WGS sequence"/>
</dbReference>
<organism evidence="1 2">
    <name type="scientific">Acidiplasma cupricumulans</name>
    <dbReference type="NCBI Taxonomy" id="312540"/>
    <lineage>
        <taxon>Archaea</taxon>
        <taxon>Methanobacteriati</taxon>
        <taxon>Thermoplasmatota</taxon>
        <taxon>Thermoplasmata</taxon>
        <taxon>Thermoplasmatales</taxon>
        <taxon>Ferroplasmaceae</taxon>
        <taxon>Acidiplasma</taxon>
    </lineage>
</organism>
<evidence type="ECO:0000313" key="2">
    <source>
        <dbReference type="Proteomes" id="UP000050301"/>
    </source>
</evidence>
<dbReference type="RefSeq" id="WP_048101269.1">
    <property type="nucleotide sequence ID" value="NZ_LKBH01000198.1"/>
</dbReference>
<dbReference type="EMBL" id="LKBH01000198">
    <property type="protein sequence ID" value="KQB34927.1"/>
    <property type="molecule type" value="Genomic_DNA"/>
</dbReference>
<comment type="caution">
    <text evidence="1">The sequence shown here is derived from an EMBL/GenBank/DDBJ whole genome shotgun (WGS) entry which is preliminary data.</text>
</comment>
<reference evidence="1 2" key="1">
    <citation type="submission" date="2015-09" db="EMBL/GenBank/DDBJ databases">
        <title>Heavy metals and arsenic resistance mechanisms in polyextremophilic archaea of the family Ferroplasmaceae.</title>
        <authorList>
            <person name="Bulaev A.G."/>
            <person name="Kanygina A.V."/>
        </authorList>
    </citation>
    <scope>NUCLEOTIDE SEQUENCE [LARGE SCALE GENOMIC DNA]</scope>
    <source>
        <strain evidence="1 2">BH2</strain>
    </source>
</reference>
<dbReference type="GeneID" id="84221109"/>
<sequence length="438" mass="52155">MSRSGQIEIKNIKNKYYAYYTLNIWDKRNKREIKKTRYLGRLDNGNIVINQKFVVPDRALQYGDIAAIMTLNRQSLDKIDNIFDKYNNEIKALALIIALYKSPLGYSRYYYKRSILSLIWPRLKIMNNNISYVLRYLSRRRDKFENLMEIKEDMLLLHIEISIISQIEEKNEFNVVILDILIDAISLNIINSDYITDKFYNIEKFINMTRSVNNGGVLILESGFNTPKNIQKLMKNNINFIIEGNENDIIKIKNRFKMEKIILYRDYNELLKKSIFFSEKRIGKLLYYIFYEGNEDVDFIEFKKVRNLKMAISNLDINHNLIYQAINLRNFIDRIVSYSKFRLYSDSVYWIDSRAIDGYVIINTIALNFYLSFFRHSTFIHPGRMSYIESLLLELSSVNAFIIKDDIYISKIPGELRRKMETIDESINLDAYREIIKR</sequence>
<proteinExistence type="predicted"/>